<name>A0ACC1T910_9APHY</name>
<protein>
    <submittedName>
        <fullName evidence="1">Uncharacterized protein</fullName>
    </submittedName>
</protein>
<keyword evidence="2" id="KW-1185">Reference proteome</keyword>
<dbReference type="EMBL" id="JANHOG010000277">
    <property type="protein sequence ID" value="KAJ3556027.1"/>
    <property type="molecule type" value="Genomic_DNA"/>
</dbReference>
<comment type="caution">
    <text evidence="1">The sequence shown here is derived from an EMBL/GenBank/DDBJ whole genome shotgun (WGS) entry which is preliminary data.</text>
</comment>
<accession>A0ACC1T910</accession>
<proteinExistence type="predicted"/>
<evidence type="ECO:0000313" key="1">
    <source>
        <dbReference type="EMBL" id="KAJ3556027.1"/>
    </source>
</evidence>
<sequence length="480" mass="53174">MIHGESSGWYATYKATATLKVERAPSAIYCNDMSIEKKLRVAIIGGGIAGLTFAICLAKNNANVDVDIYESGPEFSTNGAGLGMWPRIWAIMKELGLEEELRRRSTALTGDDRPFMYCKADQAKGHVFAQSMSTMEPYHRAEFLQILCENAPKQLNKNFGKKLDHYVDNPPDPIIMHFRDGTTASCDILVGADGVKSAVRRTMYNHLADKAPDREAAEALRREGSATWTGQVAYRHLISADELRKSCPDHPGLRQPIIFSGENRYLICYPISQGRIVNCAALVSQPQFAGTLYEGPSVSMTSQEELLVLYKNWEPRAQAVLDLMVTPSKWVINSVESLPTFVAGRVAILGDAAHAMTPHQASGAGQAVEDAMVLSMLLAQRELGRKTAPIALQVYDEVRRPFTQSVVRGSLQTGKNYYFQSPLAQEMLRELAKTGAMPTELLNKIGDETAEQLRWTWSTTIKGDQDYAVEMFKTRVAQRG</sequence>
<reference evidence="1" key="1">
    <citation type="submission" date="2022-07" db="EMBL/GenBank/DDBJ databases">
        <title>Genome Sequence of Phlebia brevispora.</title>
        <authorList>
            <person name="Buettner E."/>
        </authorList>
    </citation>
    <scope>NUCLEOTIDE SEQUENCE</scope>
    <source>
        <strain evidence="1">MPL23</strain>
    </source>
</reference>
<dbReference type="Proteomes" id="UP001148662">
    <property type="component" value="Unassembled WGS sequence"/>
</dbReference>
<evidence type="ECO:0000313" key="2">
    <source>
        <dbReference type="Proteomes" id="UP001148662"/>
    </source>
</evidence>
<organism evidence="1 2">
    <name type="scientific">Phlebia brevispora</name>
    <dbReference type="NCBI Taxonomy" id="194682"/>
    <lineage>
        <taxon>Eukaryota</taxon>
        <taxon>Fungi</taxon>
        <taxon>Dikarya</taxon>
        <taxon>Basidiomycota</taxon>
        <taxon>Agaricomycotina</taxon>
        <taxon>Agaricomycetes</taxon>
        <taxon>Polyporales</taxon>
        <taxon>Meruliaceae</taxon>
        <taxon>Phlebia</taxon>
    </lineage>
</organism>
<gene>
    <name evidence="1" type="ORF">NM688_g2252</name>
</gene>